<evidence type="ECO:0008006" key="3">
    <source>
        <dbReference type="Google" id="ProtNLM"/>
    </source>
</evidence>
<comment type="caution">
    <text evidence="1">The sequence shown here is derived from an EMBL/GenBank/DDBJ whole genome shotgun (WGS) entry which is preliminary data.</text>
</comment>
<evidence type="ECO:0000313" key="2">
    <source>
        <dbReference type="Proteomes" id="UP000318834"/>
    </source>
</evidence>
<dbReference type="Proteomes" id="UP000318834">
    <property type="component" value="Unassembled WGS sequence"/>
</dbReference>
<gene>
    <name evidence="1" type="ORF">E6H05_06160</name>
</gene>
<reference evidence="1 2" key="1">
    <citation type="journal article" date="2019" name="Nat. Microbiol.">
        <title>Mediterranean grassland soil C-N compound turnover is dependent on rainfall and depth, and is mediated by genomically divergent microorganisms.</title>
        <authorList>
            <person name="Diamond S."/>
            <person name="Andeer P.F."/>
            <person name="Li Z."/>
            <person name="Crits-Christoph A."/>
            <person name="Burstein D."/>
            <person name="Anantharaman K."/>
            <person name="Lane K.R."/>
            <person name="Thomas B.C."/>
            <person name="Pan C."/>
            <person name="Northen T.R."/>
            <person name="Banfield J.F."/>
        </authorList>
    </citation>
    <scope>NUCLEOTIDE SEQUENCE [LARGE SCALE GENOMIC DNA]</scope>
    <source>
        <strain evidence="1">NP_8</strain>
    </source>
</reference>
<dbReference type="EMBL" id="VBAP01000042">
    <property type="protein sequence ID" value="TMI75625.1"/>
    <property type="molecule type" value="Genomic_DNA"/>
</dbReference>
<name>A0A537IWG6_9BACT</name>
<evidence type="ECO:0000313" key="1">
    <source>
        <dbReference type="EMBL" id="TMI75625.1"/>
    </source>
</evidence>
<accession>A0A537IWG6</accession>
<organism evidence="1 2">
    <name type="scientific">Candidatus Segetimicrobium genomatis</name>
    <dbReference type="NCBI Taxonomy" id="2569760"/>
    <lineage>
        <taxon>Bacteria</taxon>
        <taxon>Bacillati</taxon>
        <taxon>Candidatus Sysuimicrobiota</taxon>
        <taxon>Candidatus Sysuimicrobiia</taxon>
        <taxon>Candidatus Sysuimicrobiales</taxon>
        <taxon>Candidatus Segetimicrobiaceae</taxon>
        <taxon>Candidatus Segetimicrobium</taxon>
    </lineage>
</organism>
<dbReference type="SUPFAM" id="SSF69118">
    <property type="entry name" value="AhpD-like"/>
    <property type="match status" value="1"/>
</dbReference>
<dbReference type="InterPro" id="IPR029032">
    <property type="entry name" value="AhpD-like"/>
</dbReference>
<dbReference type="AlphaFoldDB" id="A0A537IWG6"/>
<protein>
    <recommendedName>
        <fullName evidence="3">Carboxymuconolactone decarboxylase family protein</fullName>
    </recommendedName>
</protein>
<proteinExistence type="predicted"/>
<dbReference type="Gene3D" id="1.20.1290.10">
    <property type="entry name" value="AhpD-like"/>
    <property type="match status" value="1"/>
</dbReference>
<sequence>MQRSVQAGRQGLTEAQYDELLDFVDSDKFTTREKVALTYTSAVMWNAEIADESLWQKLKQHFTIPELVELGFFVALTLGQQRWIKTLGIHHGEVLADTTAGLAPRANPGAD</sequence>